<evidence type="ECO:0000313" key="1">
    <source>
        <dbReference type="EMBL" id="KAF2189888.1"/>
    </source>
</evidence>
<evidence type="ECO:0000313" key="2">
    <source>
        <dbReference type="Proteomes" id="UP000800200"/>
    </source>
</evidence>
<evidence type="ECO:0008006" key="3">
    <source>
        <dbReference type="Google" id="ProtNLM"/>
    </source>
</evidence>
<reference evidence="1" key="1">
    <citation type="journal article" date="2020" name="Stud. Mycol.">
        <title>101 Dothideomycetes genomes: a test case for predicting lifestyles and emergence of pathogens.</title>
        <authorList>
            <person name="Haridas S."/>
            <person name="Albert R."/>
            <person name="Binder M."/>
            <person name="Bloem J."/>
            <person name="Labutti K."/>
            <person name="Salamov A."/>
            <person name="Andreopoulos B."/>
            <person name="Baker S."/>
            <person name="Barry K."/>
            <person name="Bills G."/>
            <person name="Bluhm B."/>
            <person name="Cannon C."/>
            <person name="Castanera R."/>
            <person name="Culley D."/>
            <person name="Daum C."/>
            <person name="Ezra D."/>
            <person name="Gonzalez J."/>
            <person name="Henrissat B."/>
            <person name="Kuo A."/>
            <person name="Liang C."/>
            <person name="Lipzen A."/>
            <person name="Lutzoni F."/>
            <person name="Magnuson J."/>
            <person name="Mondo S."/>
            <person name="Nolan M."/>
            <person name="Ohm R."/>
            <person name="Pangilinan J."/>
            <person name="Park H.-J."/>
            <person name="Ramirez L."/>
            <person name="Alfaro M."/>
            <person name="Sun H."/>
            <person name="Tritt A."/>
            <person name="Yoshinaga Y."/>
            <person name="Zwiers L.-H."/>
            <person name="Turgeon B."/>
            <person name="Goodwin S."/>
            <person name="Spatafora J."/>
            <person name="Crous P."/>
            <person name="Grigoriev I."/>
        </authorList>
    </citation>
    <scope>NUCLEOTIDE SEQUENCE</scope>
    <source>
        <strain evidence="1">CBS 207.26</strain>
    </source>
</reference>
<dbReference type="OrthoDB" id="194358at2759"/>
<gene>
    <name evidence="1" type="ORF">K469DRAFT_49888</name>
</gene>
<proteinExistence type="predicted"/>
<sequence length="201" mass="23215">MPFRFSNPSYSIIPFSCVRDSRKRYRDPDFGSDLAAVLATFNYTKETLGHDHIYAPMALVKKASVYEQIILDYKKSLGSVFLKAATYIIMDRQDLYLWGTKSLYTRRTMKDLPSWVPEWTGLNCEEAIEYYRNDLGELYFSSLLRGNHLIQGYSLYVNAHILDQIDLVAPIGTDEQRVDLFARLETHLMVLINDSFTAAKD</sequence>
<dbReference type="Proteomes" id="UP000800200">
    <property type="component" value="Unassembled WGS sequence"/>
</dbReference>
<protein>
    <recommendedName>
        <fullName evidence="3">Heterokaryon incompatibility domain-containing protein</fullName>
    </recommendedName>
</protein>
<dbReference type="AlphaFoldDB" id="A0A6A6EGU3"/>
<dbReference type="EMBL" id="ML994620">
    <property type="protein sequence ID" value="KAF2189888.1"/>
    <property type="molecule type" value="Genomic_DNA"/>
</dbReference>
<keyword evidence="2" id="KW-1185">Reference proteome</keyword>
<name>A0A6A6EGU3_9PEZI</name>
<accession>A0A6A6EGU3</accession>
<organism evidence="1 2">
    <name type="scientific">Zopfia rhizophila CBS 207.26</name>
    <dbReference type="NCBI Taxonomy" id="1314779"/>
    <lineage>
        <taxon>Eukaryota</taxon>
        <taxon>Fungi</taxon>
        <taxon>Dikarya</taxon>
        <taxon>Ascomycota</taxon>
        <taxon>Pezizomycotina</taxon>
        <taxon>Dothideomycetes</taxon>
        <taxon>Dothideomycetes incertae sedis</taxon>
        <taxon>Zopfiaceae</taxon>
        <taxon>Zopfia</taxon>
    </lineage>
</organism>